<evidence type="ECO:0000313" key="11">
    <source>
        <dbReference type="Proteomes" id="UP000199663"/>
    </source>
</evidence>
<dbReference type="InterPro" id="IPR024791">
    <property type="entry name" value="Cyt_c/ubiquinol_Oxase_su3"/>
</dbReference>
<feature type="transmembrane region" description="Helical" evidence="8">
    <location>
        <begin position="128"/>
        <end position="152"/>
    </location>
</feature>
<protein>
    <submittedName>
        <fullName evidence="10">Cytochrome bo3 quinol oxidase subunit 3</fullName>
    </submittedName>
</protein>
<dbReference type="Proteomes" id="UP000199663">
    <property type="component" value="Unassembled WGS sequence"/>
</dbReference>
<proteinExistence type="inferred from homology"/>
<keyword evidence="11" id="KW-1185">Reference proteome</keyword>
<comment type="caution">
    <text evidence="10">The sequence shown here is derived from an EMBL/GenBank/DDBJ whole genome shotgun (WGS) entry which is preliminary data.</text>
</comment>
<dbReference type="InterPro" id="IPR013833">
    <property type="entry name" value="Cyt_c_oxidase_su3_a-hlx"/>
</dbReference>
<evidence type="ECO:0000256" key="7">
    <source>
        <dbReference type="RuleBase" id="RU003376"/>
    </source>
</evidence>
<evidence type="ECO:0000256" key="5">
    <source>
        <dbReference type="ARBA" id="ARBA00022989"/>
    </source>
</evidence>
<organism evidence="10 11">
    <name type="scientific">Rhodonellum ikkaensis</name>
    <dbReference type="NCBI Taxonomy" id="336829"/>
    <lineage>
        <taxon>Bacteria</taxon>
        <taxon>Pseudomonadati</taxon>
        <taxon>Bacteroidota</taxon>
        <taxon>Cytophagia</taxon>
        <taxon>Cytophagales</taxon>
        <taxon>Cytophagaceae</taxon>
        <taxon>Rhodonellum</taxon>
    </lineage>
</organism>
<dbReference type="PANTHER" id="PTHR11403:SF2">
    <property type="entry name" value="CYTOCHROME BO(3) UBIQUINOL OXIDASE SUBUNIT 3"/>
    <property type="match status" value="1"/>
</dbReference>
<dbReference type="PROSITE" id="PS50253">
    <property type="entry name" value="COX3"/>
    <property type="match status" value="1"/>
</dbReference>
<evidence type="ECO:0000259" key="9">
    <source>
        <dbReference type="PROSITE" id="PS50253"/>
    </source>
</evidence>
<keyword evidence="6 8" id="KW-0472">Membrane</keyword>
<keyword evidence="5 8" id="KW-1133">Transmembrane helix</keyword>
<gene>
    <name evidence="10" type="ORF">SAMN05444412_101161</name>
</gene>
<comment type="subcellular location">
    <subcellularLocation>
        <location evidence="1 7">Cell membrane</location>
        <topology evidence="1 7">Multi-pass membrane protein</topology>
    </subcellularLocation>
</comment>
<reference evidence="10 11" key="1">
    <citation type="submission" date="2016-10" db="EMBL/GenBank/DDBJ databases">
        <authorList>
            <person name="Varghese N."/>
            <person name="Submissions S."/>
        </authorList>
    </citation>
    <scope>NUCLEOTIDE SEQUENCE [LARGE SCALE GENOMIC DNA]</scope>
    <source>
        <strain evidence="10 11">DSM 17997</strain>
    </source>
</reference>
<evidence type="ECO:0000313" key="10">
    <source>
        <dbReference type="EMBL" id="SDY44133.1"/>
    </source>
</evidence>
<feature type="transmembrane region" description="Helical" evidence="8">
    <location>
        <begin position="90"/>
        <end position="108"/>
    </location>
</feature>
<dbReference type="SUPFAM" id="SSF81452">
    <property type="entry name" value="Cytochrome c oxidase subunit III-like"/>
    <property type="match status" value="1"/>
</dbReference>
<feature type="domain" description="Heme-copper oxidase subunit III family profile" evidence="9">
    <location>
        <begin position="1"/>
        <end position="202"/>
    </location>
</feature>
<evidence type="ECO:0000256" key="3">
    <source>
        <dbReference type="ARBA" id="ARBA00022475"/>
    </source>
</evidence>
<feature type="transmembrane region" description="Helical" evidence="8">
    <location>
        <begin position="183"/>
        <end position="201"/>
    </location>
</feature>
<keyword evidence="3" id="KW-1003">Cell membrane</keyword>
<dbReference type="PANTHER" id="PTHR11403">
    <property type="entry name" value="CYTOCHROME C OXIDASE SUBUNIT III"/>
    <property type="match status" value="1"/>
</dbReference>
<sequence>MQKSSGTWFQKIENMHPYQTLMYLGMFGSGLIFTFMTLAFLLSGVGNMDGIGFRMPKAFIGSTFILLISGYSVSKMMLHFREEEISKLKNSLLATFLSGLLFTVLQFIGWKELTAMGIDFTGLPRGSFLYVLSGIHVFHLLVAMVFALIMLVQYSRKEKDQIQHLILLTNPFEKMRIHLFTTYWHFMDLIWIVLFFTFVLAF</sequence>
<dbReference type="InterPro" id="IPR000298">
    <property type="entry name" value="Cyt_c_oxidase-like_su3"/>
</dbReference>
<evidence type="ECO:0000256" key="8">
    <source>
        <dbReference type="SAM" id="Phobius"/>
    </source>
</evidence>
<feature type="transmembrane region" description="Helical" evidence="8">
    <location>
        <begin position="21"/>
        <end position="46"/>
    </location>
</feature>
<evidence type="ECO:0000256" key="6">
    <source>
        <dbReference type="ARBA" id="ARBA00023136"/>
    </source>
</evidence>
<name>A0A1H3JW41_9BACT</name>
<evidence type="ECO:0000256" key="1">
    <source>
        <dbReference type="ARBA" id="ARBA00004651"/>
    </source>
</evidence>
<feature type="transmembrane region" description="Helical" evidence="8">
    <location>
        <begin position="58"/>
        <end position="78"/>
    </location>
</feature>
<keyword evidence="4 7" id="KW-0812">Transmembrane</keyword>
<comment type="similarity">
    <text evidence="2 7">Belongs to the cytochrome c oxidase subunit 3 family.</text>
</comment>
<dbReference type="EMBL" id="FNQC01000001">
    <property type="protein sequence ID" value="SDY44133.1"/>
    <property type="molecule type" value="Genomic_DNA"/>
</dbReference>
<dbReference type="Gene3D" id="1.20.120.80">
    <property type="entry name" value="Cytochrome c oxidase, subunit III, four-helix bundle"/>
    <property type="match status" value="1"/>
</dbReference>
<dbReference type="InterPro" id="IPR035973">
    <property type="entry name" value="Cyt_c_oxidase_su3-like_sf"/>
</dbReference>
<evidence type="ECO:0000256" key="4">
    <source>
        <dbReference type="ARBA" id="ARBA00022692"/>
    </source>
</evidence>
<dbReference type="RefSeq" id="WP_019595955.1">
    <property type="nucleotide sequence ID" value="NZ_FNQC01000001.1"/>
</dbReference>
<evidence type="ECO:0000256" key="2">
    <source>
        <dbReference type="ARBA" id="ARBA00010581"/>
    </source>
</evidence>
<accession>A0A1H3JW41</accession>
<dbReference type="Pfam" id="PF00510">
    <property type="entry name" value="COX3"/>
    <property type="match status" value="1"/>
</dbReference>